<dbReference type="RefSeq" id="XP_030980386.1">
    <property type="nucleotide sequence ID" value="XM_031130755.1"/>
</dbReference>
<accession>A0A6P8AZJ2</accession>
<organism evidence="1 2">
    <name type="scientific">Pyricularia grisea</name>
    <name type="common">Crabgrass-specific blast fungus</name>
    <name type="synonym">Magnaporthe grisea</name>
    <dbReference type="NCBI Taxonomy" id="148305"/>
    <lineage>
        <taxon>Eukaryota</taxon>
        <taxon>Fungi</taxon>
        <taxon>Dikarya</taxon>
        <taxon>Ascomycota</taxon>
        <taxon>Pezizomycotina</taxon>
        <taxon>Sordariomycetes</taxon>
        <taxon>Sordariomycetidae</taxon>
        <taxon>Magnaporthales</taxon>
        <taxon>Pyriculariaceae</taxon>
        <taxon>Pyricularia</taxon>
    </lineage>
</organism>
<evidence type="ECO:0000313" key="2">
    <source>
        <dbReference type="RefSeq" id="XP_030980386.1"/>
    </source>
</evidence>
<reference evidence="2" key="3">
    <citation type="submission" date="2025-08" db="UniProtKB">
        <authorList>
            <consortium name="RefSeq"/>
        </authorList>
    </citation>
    <scope>IDENTIFICATION</scope>
    <source>
        <strain evidence="2">NI907</strain>
    </source>
</reference>
<proteinExistence type="predicted"/>
<gene>
    <name evidence="2" type="ORF">PgNI_10782</name>
</gene>
<reference evidence="1 2" key="1">
    <citation type="journal article" date="2019" name="Mol. Biol. Evol.">
        <title>Blast fungal genomes show frequent chromosomal changes, gene gains and losses, and effector gene turnover.</title>
        <authorList>
            <person name="Gomez Luciano L.B."/>
            <person name="Jason Tsai I."/>
            <person name="Chuma I."/>
            <person name="Tosa Y."/>
            <person name="Chen Y.H."/>
            <person name="Li J.Y."/>
            <person name="Li M.Y."/>
            <person name="Jade Lu M.Y."/>
            <person name="Nakayashiki H."/>
            <person name="Li W.H."/>
        </authorList>
    </citation>
    <scope>NUCLEOTIDE SEQUENCE [LARGE SCALE GENOMIC DNA]</scope>
    <source>
        <strain evidence="1 2">NI907</strain>
    </source>
</reference>
<name>A0A6P8AZJ2_PYRGI</name>
<sequence length="350" mass="35619">MQGPLITPSTQTGKAIEEGPGKAASDVLLLVGEAAGMGVEVSGTDIGSPTVEVEGPGEKVNTLPAVPVTTQDPPMSPPLQIGKVLDVASAVVVALVQIGLVVGVKVEMPRDPDEIHGPIINPPVHHGSVKEVEMSDSNTDGVDMAGPAVPLTIQGPLISPPVQTGRLFSEAKRDDEAGRLSADVVGPAVVNSVEFNAEDVAVDGCGEIVTDSLTTQGPLISPPVQSGCASDAEDLAGGLLLVAVVLVVTGPAPELVPSTGDTNDVEKPAVPLTRHELLIKPPVQNGRGLGREDTLVGATEEVAFLGESEVDKVDVPAVPLTIQGPSITPPVHQGKGRVDAELELLVAMAA</sequence>
<keyword evidence="1" id="KW-1185">Reference proteome</keyword>
<reference evidence="2" key="2">
    <citation type="submission" date="2019-10" db="EMBL/GenBank/DDBJ databases">
        <authorList>
            <consortium name="NCBI Genome Project"/>
        </authorList>
    </citation>
    <scope>NUCLEOTIDE SEQUENCE</scope>
    <source>
        <strain evidence="2">NI907</strain>
    </source>
</reference>
<dbReference type="GeneID" id="41965661"/>
<dbReference type="AlphaFoldDB" id="A0A6P8AZJ2"/>
<evidence type="ECO:0000313" key="1">
    <source>
        <dbReference type="Proteomes" id="UP000515153"/>
    </source>
</evidence>
<dbReference type="KEGG" id="pgri:PgNI_10782"/>
<dbReference type="Proteomes" id="UP000515153">
    <property type="component" value="Chromosome VII"/>
</dbReference>
<protein>
    <submittedName>
        <fullName evidence="2">Uncharacterized protein</fullName>
    </submittedName>
</protein>